<dbReference type="eggNOG" id="ENOG502RUU4">
    <property type="taxonomic scope" value="Eukaryota"/>
</dbReference>
<feature type="compositionally biased region" description="Basic and acidic residues" evidence="1">
    <location>
        <begin position="383"/>
        <end position="396"/>
    </location>
</feature>
<sequence>VDTRSEDWGLTRRPTLAASWDAAGGALTHSFLTRAGLRACDFDWEELLAPPAPGCAGPPGTGSLREEIASIARNMEVYLGEEYCGTSRGKNVLKHEIIFYKNYLILASSTHACKIKLRSFGERQCVFFSKVVIHMRAVSANYSTSSPALKSRIDLDRIQTIMESMGSKLSPGNCIPIEEQLHLVLGNTGYKHMIGLQCPSALGALDKSSSTPFPFRTGLPSGNVTENLQAYIDKSTQASSGENSTKLDECKIVPQNHSLLENDLKNATSPFLPKKANDSSNISNSELLPFLQNLCSQVNYLFVGHKADCFVKILRKTDIFLKCISRMEEQPILSKNMELMEKKLIDYIDQQIYKLQEHIDDKIALLMDLLQNPNSPPSGLPLRHYDSGERLSNGER</sequence>
<dbReference type="GeneTree" id="ENSGT00390000017384"/>
<reference evidence="2" key="2">
    <citation type="submission" date="2025-08" db="UniProtKB">
        <authorList>
            <consortium name="Ensembl"/>
        </authorList>
    </citation>
    <scope>IDENTIFICATION</scope>
</reference>
<dbReference type="Ensembl" id="ENSNLET00000021731.2">
    <property type="protein sequence ID" value="ENSNLEP00000020697.2"/>
    <property type="gene ID" value="ENSNLEG00000017042.3"/>
</dbReference>
<dbReference type="EMBL" id="ADFV01164696">
    <property type="status" value="NOT_ANNOTATED_CDS"/>
    <property type="molecule type" value="Genomic_DNA"/>
</dbReference>
<reference evidence="2" key="3">
    <citation type="submission" date="2025-09" db="UniProtKB">
        <authorList>
            <consortium name="Ensembl"/>
        </authorList>
    </citation>
    <scope>IDENTIFICATION</scope>
</reference>
<reference evidence="2 3" key="1">
    <citation type="submission" date="2012-10" db="EMBL/GenBank/DDBJ databases">
        <authorList>
            <consortium name="Gibbon Genome Sequencing Consortium"/>
        </authorList>
    </citation>
    <scope>NUCLEOTIDE SEQUENCE [LARGE SCALE GENOMIC DNA]</scope>
</reference>
<dbReference type="HOGENOM" id="CLU_144538_0_0_1"/>
<dbReference type="InParanoid" id="G1S5A9"/>
<proteinExistence type="predicted"/>
<evidence type="ECO:0000256" key="1">
    <source>
        <dbReference type="SAM" id="MobiDB-lite"/>
    </source>
</evidence>
<evidence type="ECO:0000313" key="3">
    <source>
        <dbReference type="Proteomes" id="UP000001073"/>
    </source>
</evidence>
<evidence type="ECO:0000313" key="2">
    <source>
        <dbReference type="Ensembl" id="ENSNLEP00000020697.2"/>
    </source>
</evidence>
<keyword evidence="3" id="KW-1185">Reference proteome</keyword>
<dbReference type="InterPro" id="IPR028043">
    <property type="entry name" value="PAAT-like"/>
</dbReference>
<dbReference type="STRING" id="61853.ENSNLEP00000020697"/>
<dbReference type="Proteomes" id="UP000001073">
    <property type="component" value="Chromosome 3"/>
</dbReference>
<accession>G1S5A9</accession>
<dbReference type="PANTHER" id="PTHR14787">
    <property type="entry name" value="C10ORF188 FAMILY MEMBER"/>
    <property type="match status" value="1"/>
</dbReference>
<dbReference type="OMA" id="ESCTHAC"/>
<name>G1S5A9_NOMLE</name>
<dbReference type="AlphaFoldDB" id="G1S5A9"/>
<dbReference type="EMBL" id="ADFV01164698">
    <property type="status" value="NOT_ANNOTATED_CDS"/>
    <property type="molecule type" value="Genomic_DNA"/>
</dbReference>
<feature type="region of interest" description="Disordered" evidence="1">
    <location>
        <begin position="377"/>
        <end position="396"/>
    </location>
</feature>
<dbReference type="EMBL" id="ADFV01164697">
    <property type="status" value="NOT_ANNOTATED_CDS"/>
    <property type="molecule type" value="Genomic_DNA"/>
</dbReference>
<protein>
    <submittedName>
        <fullName evidence="2">Uncharacterized protein</fullName>
    </submittedName>
</protein>
<dbReference type="PANTHER" id="PTHR14787:SF1">
    <property type="entry name" value="ATPASE PAAT"/>
    <property type="match status" value="1"/>
</dbReference>
<organism evidence="2 3">
    <name type="scientific">Nomascus leucogenys</name>
    <name type="common">Northern white-cheeked gibbon</name>
    <name type="synonym">Hylobates leucogenys</name>
    <dbReference type="NCBI Taxonomy" id="61853"/>
    <lineage>
        <taxon>Eukaryota</taxon>
        <taxon>Metazoa</taxon>
        <taxon>Chordata</taxon>
        <taxon>Craniata</taxon>
        <taxon>Vertebrata</taxon>
        <taxon>Euteleostomi</taxon>
        <taxon>Mammalia</taxon>
        <taxon>Eutheria</taxon>
        <taxon>Euarchontoglires</taxon>
        <taxon>Primates</taxon>
        <taxon>Haplorrhini</taxon>
        <taxon>Catarrhini</taxon>
        <taxon>Hylobatidae</taxon>
        <taxon>Nomascus</taxon>
    </lineage>
</organism>
<dbReference type="Pfam" id="PF14958">
    <property type="entry name" value="PAAT-like"/>
    <property type="match status" value="1"/>
</dbReference>
<dbReference type="EMBL" id="ADFV01164699">
    <property type="status" value="NOT_ANNOTATED_CDS"/>
    <property type="molecule type" value="Genomic_DNA"/>
</dbReference>